<proteinExistence type="predicted"/>
<dbReference type="Proteomes" id="UP001076464">
    <property type="component" value="Unassembled WGS sequence"/>
</dbReference>
<dbReference type="EMBL" id="JAPPUY010000003">
    <property type="protein sequence ID" value="MCY4745927.1"/>
    <property type="molecule type" value="Genomic_DNA"/>
</dbReference>
<organism evidence="1 2">
    <name type="scientific">Roseateles hydrophilus</name>
    <dbReference type="NCBI Taxonomy" id="2975054"/>
    <lineage>
        <taxon>Bacteria</taxon>
        <taxon>Pseudomonadati</taxon>
        <taxon>Pseudomonadota</taxon>
        <taxon>Betaproteobacteria</taxon>
        <taxon>Burkholderiales</taxon>
        <taxon>Sphaerotilaceae</taxon>
        <taxon>Roseateles</taxon>
    </lineage>
</organism>
<gene>
    <name evidence="1" type="ORF">NYO99_13160</name>
</gene>
<sequence length="76" mass="8383">MFKGLLRRSFVALLVWTLIVQLGGWFIEARHCGRIGCADGTDDLGLGLVMFIFSVTSLAVVAIGLVLYQLLMPRRS</sequence>
<accession>A0ACC6CBV0</accession>
<keyword evidence="2" id="KW-1185">Reference proteome</keyword>
<comment type="caution">
    <text evidence="1">The sequence shown here is derived from an EMBL/GenBank/DDBJ whole genome shotgun (WGS) entry which is preliminary data.</text>
</comment>
<reference evidence="1" key="1">
    <citation type="submission" date="2022-08" db="EMBL/GenBank/DDBJ databases">
        <title>Genome sequencing of Pelomonas sp. UHG3.</title>
        <authorList>
            <person name="So Y."/>
        </authorList>
    </citation>
    <scope>NUCLEOTIDE SEQUENCE</scope>
    <source>
        <strain evidence="1">UHG3</strain>
    </source>
</reference>
<name>A0ACC6CBV0_9BURK</name>
<protein>
    <submittedName>
        <fullName evidence="1">Uncharacterized protein</fullName>
    </submittedName>
</protein>
<evidence type="ECO:0000313" key="2">
    <source>
        <dbReference type="Proteomes" id="UP001076464"/>
    </source>
</evidence>
<evidence type="ECO:0000313" key="1">
    <source>
        <dbReference type="EMBL" id="MCY4745927.1"/>
    </source>
</evidence>